<dbReference type="InterPro" id="IPR039426">
    <property type="entry name" value="TonB-dep_rcpt-like"/>
</dbReference>
<reference evidence="10 11" key="1">
    <citation type="submission" date="2020-08" db="EMBL/GenBank/DDBJ databases">
        <title>Genome public.</title>
        <authorList>
            <person name="Liu C."/>
            <person name="Sun Q."/>
        </authorList>
    </citation>
    <scope>NUCLEOTIDE SEQUENCE [LARGE SCALE GENOMIC DNA]</scope>
    <source>
        <strain evidence="10 11">BX2</strain>
    </source>
</reference>
<keyword evidence="6 8" id="KW-0472">Membrane</keyword>
<gene>
    <name evidence="10" type="ORF">H8S77_02395</name>
</gene>
<evidence type="ECO:0000259" key="9">
    <source>
        <dbReference type="SMART" id="SM00965"/>
    </source>
</evidence>
<dbReference type="SUPFAM" id="SSF56935">
    <property type="entry name" value="Porins"/>
    <property type="match status" value="1"/>
</dbReference>
<keyword evidence="3 8" id="KW-1134">Transmembrane beta strand</keyword>
<protein>
    <submittedName>
        <fullName evidence="10">TonB-dependent receptor</fullName>
    </submittedName>
</protein>
<dbReference type="EMBL" id="JACOOI010000001">
    <property type="protein sequence ID" value="MBC5641742.1"/>
    <property type="molecule type" value="Genomic_DNA"/>
</dbReference>
<keyword evidence="5" id="KW-0732">Signal</keyword>
<dbReference type="Gene3D" id="2.40.170.20">
    <property type="entry name" value="TonB-dependent receptor, beta-barrel domain"/>
    <property type="match status" value="1"/>
</dbReference>
<comment type="subcellular location">
    <subcellularLocation>
        <location evidence="1 8">Cell outer membrane</location>
        <topology evidence="1 8">Multi-pass membrane protein</topology>
    </subcellularLocation>
</comment>
<dbReference type="SUPFAM" id="SSF49464">
    <property type="entry name" value="Carboxypeptidase regulatory domain-like"/>
    <property type="match status" value="1"/>
</dbReference>
<dbReference type="Gene3D" id="2.170.130.10">
    <property type="entry name" value="TonB-dependent receptor, plug domain"/>
    <property type="match status" value="1"/>
</dbReference>
<keyword evidence="10" id="KW-0675">Receptor</keyword>
<comment type="similarity">
    <text evidence="8">Belongs to the TonB-dependent receptor family.</text>
</comment>
<dbReference type="Proteomes" id="UP000644010">
    <property type="component" value="Unassembled WGS sequence"/>
</dbReference>
<name>A0ABR7DW68_9BACT</name>
<dbReference type="InterPro" id="IPR011662">
    <property type="entry name" value="Secretin/TonB_short_N"/>
</dbReference>
<evidence type="ECO:0000256" key="2">
    <source>
        <dbReference type="ARBA" id="ARBA00022448"/>
    </source>
</evidence>
<dbReference type="Pfam" id="PF13715">
    <property type="entry name" value="CarbopepD_reg_2"/>
    <property type="match status" value="1"/>
</dbReference>
<dbReference type="InterPro" id="IPR012910">
    <property type="entry name" value="Plug_dom"/>
</dbReference>
<dbReference type="NCBIfam" id="TIGR04057">
    <property type="entry name" value="SusC_RagA_signa"/>
    <property type="match status" value="1"/>
</dbReference>
<evidence type="ECO:0000256" key="4">
    <source>
        <dbReference type="ARBA" id="ARBA00022692"/>
    </source>
</evidence>
<feature type="domain" description="Secretin/TonB short N-terminal" evidence="9">
    <location>
        <begin position="49"/>
        <end position="99"/>
    </location>
</feature>
<keyword evidence="11" id="KW-1185">Reference proteome</keyword>
<dbReference type="NCBIfam" id="TIGR04056">
    <property type="entry name" value="OMP_RagA_SusC"/>
    <property type="match status" value="1"/>
</dbReference>
<evidence type="ECO:0000313" key="10">
    <source>
        <dbReference type="EMBL" id="MBC5641742.1"/>
    </source>
</evidence>
<dbReference type="PANTHER" id="PTHR30069:SF29">
    <property type="entry name" value="HEMOGLOBIN AND HEMOGLOBIN-HAPTOGLOBIN-BINDING PROTEIN 1-RELATED"/>
    <property type="match status" value="1"/>
</dbReference>
<dbReference type="PANTHER" id="PTHR30069">
    <property type="entry name" value="TONB-DEPENDENT OUTER MEMBRANE RECEPTOR"/>
    <property type="match status" value="1"/>
</dbReference>
<evidence type="ECO:0000313" key="11">
    <source>
        <dbReference type="Proteomes" id="UP000644010"/>
    </source>
</evidence>
<sequence>MRITTLLLFVPVFCLFAEKIHSQNVLFTIKKNNVQLEQVFSEIERQSDFLFVYNKNINVNKKVSIDVKEKSIVETLHRLLNGTDLKYEVEGSYIVLSTNKTSSVNPSGVEQNEKIVKGKIIDDRGDPLSGVAISVKGTNLGTITDLDGNYSLKVPDNKAILRFVFLGFIPQEINVGNKRIIDVTLQEDMLQLNEVVVVGYGTTKRANLTGGVSTADATTFQSRPVQNATTALQGQVPGLTITRSSGAPGSTAKIRIRDISSINDGRPLILIDGAEGDLDLINPADIESVSVLKDGTAAIYGARAADGVILITTKSGKKNQPLKVTLDAFYSVKTPALMKKTVNLYQYASMGLEIADGSWTPEYSAEDLPLIAAGSDQVILNGIWGEYPKWYKSQNWRDLTVGNGHLQNYNLNLTGGGDKYSYMISLAYQNEKGLPKFGVDKEDRYFIRAKSNIQIVKGLDYELNLSYGASDRLVSSGINQGTDNLWELMYKARCWQPMYNPAGGYYTFQGYTNPAQAVEEHGNTTKTTGNFTFNNSLKWEILSGLNLIGRAIVSKNDGDENEENKVVYVRDWDNEIMRGTYFPNWNQRRYQKTLYKNFTLYAEYKKKFRELHDIGVMVGAANESADYDKFSAQRVNFTQQEIMSLPLGSTENQLALSEGYAWTINSVFSRLSYTFADKYIIDGVLRADASSRFAKDYRWGYFPGVSAAWRLSEEKFIKEAGIFDDLKLRGSYGEMGNQSGIGYYDYIQLVKIEGAKNYPFGDGTKGQLARPGNMVSTTRTWETIASTDIGMDFGVLQNRLYGSFDYFWKTNKNMLIPITYPTVLGTDAPATNNGRLEIKGWEVVLGWRDKIGDFEYSVRASLSDAKNEIVEKGGKDNPVLGLNYKDNGYLNGYPLDSYLGYMFDGIIQNETQLAEYKARFPKGGIPGNIAVGDAMYKDLDGDGVLSVSGDGTPGAGDAVYLGDRNPRYSFGFNFNASYKGFDLAFFLQGVAKRTTFLEGAARMPFQEWFWDPLEYWYGKTWTPERTDAKYPAITLQDKRNYNYQYSSNTRHNAAYMRMKNLQIGYTIPSKITEKMKIEKVRFYFSGEDLFEIHNVPGGWDPESDGGSNSYPFTRNLSFGINVIF</sequence>
<proteinExistence type="inferred from homology"/>
<evidence type="ECO:0000256" key="1">
    <source>
        <dbReference type="ARBA" id="ARBA00004571"/>
    </source>
</evidence>
<accession>A0ABR7DW68</accession>
<dbReference type="PROSITE" id="PS52016">
    <property type="entry name" value="TONB_DEPENDENT_REC_3"/>
    <property type="match status" value="1"/>
</dbReference>
<evidence type="ECO:0000256" key="3">
    <source>
        <dbReference type="ARBA" id="ARBA00022452"/>
    </source>
</evidence>
<keyword evidence="7 8" id="KW-0998">Cell outer membrane</keyword>
<evidence type="ECO:0000256" key="7">
    <source>
        <dbReference type="ARBA" id="ARBA00023237"/>
    </source>
</evidence>
<dbReference type="InterPro" id="IPR023997">
    <property type="entry name" value="TonB-dep_OMP_SusC/RagA_CS"/>
</dbReference>
<organism evidence="10 11">
    <name type="scientific">Parabacteroides segnis</name>
    <dbReference type="NCBI Taxonomy" id="2763058"/>
    <lineage>
        <taxon>Bacteria</taxon>
        <taxon>Pseudomonadati</taxon>
        <taxon>Bacteroidota</taxon>
        <taxon>Bacteroidia</taxon>
        <taxon>Bacteroidales</taxon>
        <taxon>Tannerellaceae</taxon>
        <taxon>Parabacteroides</taxon>
    </lineage>
</organism>
<comment type="caution">
    <text evidence="10">The sequence shown here is derived from an EMBL/GenBank/DDBJ whole genome shotgun (WGS) entry which is preliminary data.</text>
</comment>
<dbReference type="Gene3D" id="2.60.40.1120">
    <property type="entry name" value="Carboxypeptidase-like, regulatory domain"/>
    <property type="match status" value="1"/>
</dbReference>
<dbReference type="Pfam" id="PF07715">
    <property type="entry name" value="Plug"/>
    <property type="match status" value="1"/>
</dbReference>
<dbReference type="InterPro" id="IPR008969">
    <property type="entry name" value="CarboxyPept-like_regulatory"/>
</dbReference>
<dbReference type="Pfam" id="PF07660">
    <property type="entry name" value="STN"/>
    <property type="match status" value="1"/>
</dbReference>
<keyword evidence="2 8" id="KW-0813">Transport</keyword>
<dbReference type="InterPro" id="IPR037066">
    <property type="entry name" value="Plug_dom_sf"/>
</dbReference>
<evidence type="ECO:0000256" key="6">
    <source>
        <dbReference type="ARBA" id="ARBA00023136"/>
    </source>
</evidence>
<evidence type="ECO:0000256" key="5">
    <source>
        <dbReference type="ARBA" id="ARBA00022729"/>
    </source>
</evidence>
<dbReference type="InterPro" id="IPR036942">
    <property type="entry name" value="Beta-barrel_TonB_sf"/>
</dbReference>
<dbReference type="InterPro" id="IPR023996">
    <property type="entry name" value="TonB-dep_OMP_SusC/RagA"/>
</dbReference>
<dbReference type="SMART" id="SM00965">
    <property type="entry name" value="STN"/>
    <property type="match status" value="1"/>
</dbReference>
<keyword evidence="4 8" id="KW-0812">Transmembrane</keyword>
<evidence type="ECO:0000256" key="8">
    <source>
        <dbReference type="PROSITE-ProRule" id="PRU01360"/>
    </source>
</evidence>